<dbReference type="EMBL" id="CP030926">
    <property type="protein sequence ID" value="AXN40682.1"/>
    <property type="molecule type" value="Genomic_DNA"/>
</dbReference>
<reference evidence="7 10" key="2">
    <citation type="submission" date="2018-07" db="EMBL/GenBank/DDBJ databases">
        <title>The molecular basis for the intramolecular migration of carboxyl group in the catabolism of para-hydroxybenzoate via gentisate.</title>
        <authorList>
            <person name="Zhao H."/>
            <person name="Xu Y."/>
            <person name="Lin S."/>
            <person name="Spain J.C."/>
            <person name="Zhou N.-Y."/>
        </authorList>
    </citation>
    <scope>NUCLEOTIDE SEQUENCE [LARGE SCALE GENOMIC DNA]</scope>
    <source>
        <strain evidence="7 10">PHB-7a</strain>
    </source>
</reference>
<sequence length="52" mass="5627">MFGFVSRCLDGFGFGGGFAFIVVLFILLSIVGVSLLVEVAHSTVKDYEKSRP</sequence>
<keyword evidence="10" id="KW-1185">Reference proteome</keyword>
<evidence type="ECO:0000313" key="10">
    <source>
        <dbReference type="Proteomes" id="UP000260457"/>
    </source>
</evidence>
<dbReference type="EMBL" id="NUEQ01000113">
    <property type="protein sequence ID" value="PEJ25909.1"/>
    <property type="molecule type" value="Genomic_DNA"/>
</dbReference>
<dbReference type="InterPro" id="IPR010070">
    <property type="entry name" value="YjcZ-like"/>
</dbReference>
<keyword evidence="4 6" id="KW-1133">Transmembrane helix</keyword>
<evidence type="ECO:0000313" key="8">
    <source>
        <dbReference type="EMBL" id="PEJ25909.1"/>
    </source>
</evidence>
<keyword evidence="3 6" id="KW-0812">Transmembrane</keyword>
<evidence type="ECO:0000313" key="9">
    <source>
        <dbReference type="Proteomes" id="UP000220106"/>
    </source>
</evidence>
<protein>
    <submittedName>
        <fullName evidence="7">YjcZ family sporulation protein</fullName>
    </submittedName>
</protein>
<evidence type="ECO:0000313" key="7">
    <source>
        <dbReference type="EMBL" id="AXN40682.1"/>
    </source>
</evidence>
<feature type="transmembrane region" description="Helical" evidence="6">
    <location>
        <begin position="12"/>
        <end position="37"/>
    </location>
</feature>
<accession>A0AAX0RVU8</accession>
<evidence type="ECO:0000256" key="1">
    <source>
        <dbReference type="ARBA" id="ARBA00004167"/>
    </source>
</evidence>
<gene>
    <name evidence="8" type="ORF">CN689_25850</name>
    <name evidence="7" type="ORF">DTO10_21400</name>
</gene>
<evidence type="ECO:0000256" key="6">
    <source>
        <dbReference type="SAM" id="Phobius"/>
    </source>
</evidence>
<name>A0AAX0RVU8_9BACI</name>
<comment type="subcellular location">
    <subcellularLocation>
        <location evidence="1">Membrane</location>
        <topology evidence="1">Single-pass membrane protein</topology>
    </subcellularLocation>
</comment>
<evidence type="ECO:0000256" key="2">
    <source>
        <dbReference type="ARBA" id="ARBA00010221"/>
    </source>
</evidence>
<reference evidence="8 9" key="1">
    <citation type="submission" date="2017-09" db="EMBL/GenBank/DDBJ databases">
        <title>Large-scale bioinformatics analysis of Bacillus genomes uncovers conserved roles of natural products in bacterial physiology.</title>
        <authorList>
            <consortium name="Agbiome Team Llc"/>
            <person name="Bleich R.M."/>
            <person name="Kirk G.J."/>
            <person name="Santa Maria K.C."/>
            <person name="Allen S.E."/>
            <person name="Farag S."/>
            <person name="Shank E.A."/>
            <person name="Bowers A."/>
        </authorList>
    </citation>
    <scope>NUCLEOTIDE SEQUENCE [LARGE SCALE GENOMIC DNA]</scope>
    <source>
        <strain evidence="8 9">AFS003229</strain>
    </source>
</reference>
<dbReference type="KEGG" id="pbut:DTO10_21400"/>
<dbReference type="GO" id="GO:0016020">
    <property type="term" value="C:membrane"/>
    <property type="evidence" value="ECO:0007669"/>
    <property type="project" value="UniProtKB-SubCell"/>
</dbReference>
<keyword evidence="5 6" id="KW-0472">Membrane</keyword>
<dbReference type="Pfam" id="PF09680">
    <property type="entry name" value="YjcZ_2"/>
    <property type="match status" value="1"/>
</dbReference>
<proteinExistence type="inferred from homology"/>
<dbReference type="Proteomes" id="UP000260457">
    <property type="component" value="Chromosome"/>
</dbReference>
<dbReference type="AlphaFoldDB" id="A0AAX0RVU8"/>
<dbReference type="RefSeq" id="WP_098177914.1">
    <property type="nucleotide sequence ID" value="NZ_CP030926.1"/>
</dbReference>
<organism evidence="8 9">
    <name type="scientific">Peribacillus butanolivorans</name>
    <dbReference type="NCBI Taxonomy" id="421767"/>
    <lineage>
        <taxon>Bacteria</taxon>
        <taxon>Bacillati</taxon>
        <taxon>Bacillota</taxon>
        <taxon>Bacilli</taxon>
        <taxon>Bacillales</taxon>
        <taxon>Bacillaceae</taxon>
        <taxon>Peribacillus</taxon>
    </lineage>
</organism>
<evidence type="ECO:0000256" key="3">
    <source>
        <dbReference type="ARBA" id="ARBA00022692"/>
    </source>
</evidence>
<evidence type="ECO:0000256" key="4">
    <source>
        <dbReference type="ARBA" id="ARBA00022989"/>
    </source>
</evidence>
<dbReference type="NCBIfam" id="TIGR01732">
    <property type="entry name" value="tiny_TM_bacill"/>
    <property type="match status" value="1"/>
</dbReference>
<dbReference type="Proteomes" id="UP000220106">
    <property type="component" value="Unassembled WGS sequence"/>
</dbReference>
<comment type="similarity">
    <text evidence="2">Belongs to the SscA family.</text>
</comment>
<evidence type="ECO:0000256" key="5">
    <source>
        <dbReference type="ARBA" id="ARBA00023136"/>
    </source>
</evidence>